<reference evidence="2 3" key="2">
    <citation type="submission" date="2017-09" db="EMBL/GenBank/DDBJ databases">
        <title>Extensive intraspecific genome diversity in a model arbuscular mycorrhizal fungus.</title>
        <authorList>
            <person name="Chen E.C."/>
            <person name="Morin E."/>
            <person name="Beaudet D."/>
            <person name="Noel J."/>
            <person name="Ndikumana S."/>
            <person name="Charron P."/>
            <person name="St-Onge C."/>
            <person name="Giorgi J."/>
            <person name="Grigoriev I.V."/>
            <person name="Roux C."/>
            <person name="Martin F.M."/>
            <person name="Corradi N."/>
        </authorList>
    </citation>
    <scope>NUCLEOTIDE SEQUENCE [LARGE SCALE GENOMIC DNA]</scope>
    <source>
        <strain evidence="2 3">A5</strain>
    </source>
</reference>
<dbReference type="AlphaFoldDB" id="A0A2N0NRT9"/>
<gene>
    <name evidence="2" type="ORF">RhiirA5_433421</name>
</gene>
<organism evidence="2 3">
    <name type="scientific">Rhizophagus irregularis</name>
    <dbReference type="NCBI Taxonomy" id="588596"/>
    <lineage>
        <taxon>Eukaryota</taxon>
        <taxon>Fungi</taxon>
        <taxon>Fungi incertae sedis</taxon>
        <taxon>Mucoromycota</taxon>
        <taxon>Glomeromycotina</taxon>
        <taxon>Glomeromycetes</taxon>
        <taxon>Glomerales</taxon>
        <taxon>Glomeraceae</taxon>
        <taxon>Rhizophagus</taxon>
    </lineage>
</organism>
<dbReference type="Proteomes" id="UP000232722">
    <property type="component" value="Unassembled WGS sequence"/>
</dbReference>
<feature type="region of interest" description="Disordered" evidence="1">
    <location>
        <begin position="102"/>
        <end position="122"/>
    </location>
</feature>
<comment type="caution">
    <text evidence="2">The sequence shown here is derived from an EMBL/GenBank/DDBJ whole genome shotgun (WGS) entry which is preliminary data.</text>
</comment>
<name>A0A2N0NRT9_9GLOM</name>
<accession>A0A2N0NRT9</accession>
<evidence type="ECO:0000313" key="2">
    <source>
        <dbReference type="EMBL" id="PKB97286.1"/>
    </source>
</evidence>
<reference evidence="2 3" key="1">
    <citation type="submission" date="2016-04" db="EMBL/GenBank/DDBJ databases">
        <title>Genome analyses suggest a sexual origin of heterokaryosis in a supposedly ancient asexual fungus.</title>
        <authorList>
            <person name="Ropars J."/>
            <person name="Sedzielewska K."/>
            <person name="Noel J."/>
            <person name="Charron P."/>
            <person name="Farinelli L."/>
            <person name="Marton T."/>
            <person name="Kruger M."/>
            <person name="Pelin A."/>
            <person name="Brachmann A."/>
            <person name="Corradi N."/>
        </authorList>
    </citation>
    <scope>NUCLEOTIDE SEQUENCE [LARGE SCALE GENOMIC DNA]</scope>
    <source>
        <strain evidence="2 3">A5</strain>
    </source>
</reference>
<evidence type="ECO:0000256" key="1">
    <source>
        <dbReference type="SAM" id="MobiDB-lite"/>
    </source>
</evidence>
<evidence type="ECO:0000313" key="3">
    <source>
        <dbReference type="Proteomes" id="UP000232722"/>
    </source>
</evidence>
<protein>
    <submittedName>
        <fullName evidence="2">Uncharacterized protein</fullName>
    </submittedName>
</protein>
<dbReference type="EMBL" id="LLXJ01003301">
    <property type="protein sequence ID" value="PKB97286.1"/>
    <property type="molecule type" value="Genomic_DNA"/>
</dbReference>
<sequence length="195" mass="22605">MSGKSLRVVLELTIISLEQVHNNVTNVDNTINVVIEVKDNNDDANESEFERYTESTKYNENELSENIDNKNDYIISDDENYHVDSNDENYHIDSDNKNYHVDSDVENNSVSDNEDEHKNLKDPESILENSSFLNSVFDGKFSSYFSSSTTALIFSWFTKHMITTHAYEDLVKILNHPNFDVKEVPTNIRYFKKNS</sequence>
<proteinExistence type="predicted"/>